<dbReference type="AlphaFoldDB" id="A0A6D2J5Y6"/>
<dbReference type="PANTHER" id="PTHR11176:SF47">
    <property type="entry name" value="(RAPE) HYPOTHETICAL PROTEIN"/>
    <property type="match status" value="1"/>
</dbReference>
<name>A0A6D2J5Y6_9BRAS</name>
<dbReference type="SUPFAM" id="SSF54928">
    <property type="entry name" value="RNA-binding domain, RBD"/>
    <property type="match status" value="1"/>
</dbReference>
<dbReference type="InterPro" id="IPR035979">
    <property type="entry name" value="RBD_domain_sf"/>
</dbReference>
<dbReference type="GO" id="GO:0003723">
    <property type="term" value="F:RNA binding"/>
    <property type="evidence" value="ECO:0007669"/>
    <property type="project" value="UniProtKB-UniRule"/>
</dbReference>
<dbReference type="InterPro" id="IPR012677">
    <property type="entry name" value="Nucleotide-bd_a/b_plait_sf"/>
</dbReference>
<feature type="region of interest" description="Disordered" evidence="3">
    <location>
        <begin position="168"/>
        <end position="211"/>
    </location>
</feature>
<dbReference type="OrthoDB" id="439808at2759"/>
<dbReference type="EMBL" id="CACVBM020001126">
    <property type="protein sequence ID" value="CAA7032696.1"/>
    <property type="molecule type" value="Genomic_DNA"/>
</dbReference>
<evidence type="ECO:0000313" key="5">
    <source>
        <dbReference type="EMBL" id="CAA7032696.1"/>
    </source>
</evidence>
<dbReference type="Proteomes" id="UP000467841">
    <property type="component" value="Unassembled WGS sequence"/>
</dbReference>
<sequence length="211" mass="23821">MSNIDIKYTKIFGGGLAWRTRDEGLRSFFQQFGEIAYVNVVYDSKTGKSKGYGFVTFKDAESATRACMNPKPTIDERVVNCNLASANQFKSKTGFRQDDLCHLSPTFMRHCHQQRANLNQPLATYVHPYYWNQQYYPHWQYYAPYAPWYAPQCVVNINTTYLPHQPVNKPIENGEASKASVASSSSSTSRSTTDPKSDGKQTGLGVTKSVD</sequence>
<accession>A0A6D2J5Y6</accession>
<proteinExistence type="predicted"/>
<keyword evidence="6" id="KW-1185">Reference proteome</keyword>
<dbReference type="Pfam" id="PF00076">
    <property type="entry name" value="RRM_1"/>
    <property type="match status" value="1"/>
</dbReference>
<reference evidence="5" key="1">
    <citation type="submission" date="2020-01" db="EMBL/GenBank/DDBJ databases">
        <authorList>
            <person name="Mishra B."/>
        </authorList>
    </citation>
    <scope>NUCLEOTIDE SEQUENCE [LARGE SCALE GENOMIC DNA]</scope>
</reference>
<dbReference type="SMART" id="SM00360">
    <property type="entry name" value="RRM"/>
    <property type="match status" value="1"/>
</dbReference>
<comment type="caution">
    <text evidence="5">The sequence shown here is derived from an EMBL/GenBank/DDBJ whole genome shotgun (WGS) entry which is preliminary data.</text>
</comment>
<organism evidence="5 6">
    <name type="scientific">Microthlaspi erraticum</name>
    <dbReference type="NCBI Taxonomy" id="1685480"/>
    <lineage>
        <taxon>Eukaryota</taxon>
        <taxon>Viridiplantae</taxon>
        <taxon>Streptophyta</taxon>
        <taxon>Embryophyta</taxon>
        <taxon>Tracheophyta</taxon>
        <taxon>Spermatophyta</taxon>
        <taxon>Magnoliopsida</taxon>
        <taxon>eudicotyledons</taxon>
        <taxon>Gunneridae</taxon>
        <taxon>Pentapetalae</taxon>
        <taxon>rosids</taxon>
        <taxon>malvids</taxon>
        <taxon>Brassicales</taxon>
        <taxon>Brassicaceae</taxon>
        <taxon>Coluteocarpeae</taxon>
        <taxon>Microthlaspi</taxon>
    </lineage>
</organism>
<evidence type="ECO:0000256" key="1">
    <source>
        <dbReference type="ARBA" id="ARBA00022884"/>
    </source>
</evidence>
<dbReference type="InterPro" id="IPR000504">
    <property type="entry name" value="RRM_dom"/>
</dbReference>
<protein>
    <recommendedName>
        <fullName evidence="4">RRM domain-containing protein</fullName>
    </recommendedName>
</protein>
<evidence type="ECO:0000256" key="3">
    <source>
        <dbReference type="SAM" id="MobiDB-lite"/>
    </source>
</evidence>
<evidence type="ECO:0000313" key="6">
    <source>
        <dbReference type="Proteomes" id="UP000467841"/>
    </source>
</evidence>
<evidence type="ECO:0000259" key="4">
    <source>
        <dbReference type="PROSITE" id="PS50102"/>
    </source>
</evidence>
<keyword evidence="1 2" id="KW-0694">RNA-binding</keyword>
<gene>
    <name evidence="5" type="ORF">MERR_LOCUS19931</name>
</gene>
<feature type="domain" description="RRM" evidence="4">
    <location>
        <begin position="9"/>
        <end position="86"/>
    </location>
</feature>
<feature type="compositionally biased region" description="Low complexity" evidence="3">
    <location>
        <begin position="176"/>
        <end position="192"/>
    </location>
</feature>
<dbReference type="PANTHER" id="PTHR11176">
    <property type="entry name" value="BOULE-RELATED"/>
    <property type="match status" value="1"/>
</dbReference>
<dbReference type="Gene3D" id="3.30.70.330">
    <property type="match status" value="1"/>
</dbReference>
<dbReference type="PROSITE" id="PS50102">
    <property type="entry name" value="RRM"/>
    <property type="match status" value="1"/>
</dbReference>
<evidence type="ECO:0000256" key="2">
    <source>
        <dbReference type="PROSITE-ProRule" id="PRU00176"/>
    </source>
</evidence>